<dbReference type="Pfam" id="PF10142">
    <property type="entry name" value="PhoPQ_related"/>
    <property type="match status" value="1"/>
</dbReference>
<dbReference type="InterPro" id="IPR029058">
    <property type="entry name" value="AB_hydrolase_fold"/>
</dbReference>
<keyword evidence="1" id="KW-1185">Reference proteome</keyword>
<dbReference type="AlphaFoldDB" id="A0AA97KV20"/>
<evidence type="ECO:0000313" key="1">
    <source>
        <dbReference type="Proteomes" id="UP001190640"/>
    </source>
</evidence>
<dbReference type="GeneID" id="129326318"/>
<proteinExistence type="predicted"/>
<reference evidence="2" key="1">
    <citation type="submission" date="2025-08" db="UniProtKB">
        <authorList>
            <consortium name="RefSeq"/>
        </authorList>
    </citation>
    <scope>IDENTIFICATION</scope>
    <source>
        <tissue evidence="2">Blood</tissue>
    </source>
</reference>
<dbReference type="InterPro" id="IPR009199">
    <property type="entry name" value="PhoPQ-act_pathogen-rel_PqaA"/>
</dbReference>
<sequence>MVKASTDGIWGHLEAIVNLFLSSRVLPGMLKEAVVRPLLKKSSLDPTDLVNYYPAFNLPFLACLSSVWLMEWKALDEYVNLPDSHYEYNLLSKKEELFLVFVATFHTIKMTSQKWLDESEVDKPIWRHELTIVVPKKKEINNASCLLIITPAKNDGSASSILSSKDHLIYLADRSKSIVAVLRQVPFQPLTFHKHPLGRKKIKGLDIFAYSWWRFMNDPDAPPHWLVQFPMVKATVRAMDTITDYMMKTMKKNITRFTLTGISMDGWITWLTAAVDSRVAAIIPIGMDFLNLTESFPHQYRAYCGWSYRLRAFYEMNITQELDHPRFSLLASHLDPLAYNERFTNISKFIILASGDEVSVPDNSHYYFPYLEGEKHLHIIPNADDRFLGIEILSDPILVSYTRVKNNYPRPSVSWQRIMTNSTGIIYFNSSPEPNEIFSYHADTVGGTRRDFRMRIGAGNSFQNNNVKWTKTNVEHVKIRQYKKELEIPAEGWRAFFVQAIFPMDVSGAKLVFTSEIHIIPDTFPCPNCDGCHGTLV</sequence>
<gene>
    <name evidence="2" type="primary">LOC129326318</name>
</gene>
<dbReference type="SUPFAM" id="SSF53474">
    <property type="entry name" value="alpha/beta-Hydrolases"/>
    <property type="match status" value="1"/>
</dbReference>
<dbReference type="RefSeq" id="XP_054830447.1">
    <property type="nucleotide sequence ID" value="XM_054974472.1"/>
</dbReference>
<accession>A0AA97KV20</accession>
<dbReference type="KEGG" id="emc:129326318"/>
<evidence type="ECO:0000313" key="2">
    <source>
        <dbReference type="RefSeq" id="XP_054830447.1"/>
    </source>
</evidence>
<protein>
    <submittedName>
        <fullName evidence="2">Autocrine proliferation repressor protein A-like</fullName>
    </submittedName>
</protein>
<dbReference type="Gene3D" id="3.40.50.1820">
    <property type="entry name" value="alpha/beta hydrolase"/>
    <property type="match status" value="1"/>
</dbReference>
<dbReference type="PANTHER" id="PTHR31497">
    <property type="entry name" value="AUTOCRINE PROLIFERATION REPRESSOR PROTEIN A"/>
    <property type="match status" value="1"/>
</dbReference>
<dbReference type="PANTHER" id="PTHR31497:SF0">
    <property type="entry name" value="AUTOCRINE PROLIFERATION REPRESSOR PROTEIN A"/>
    <property type="match status" value="1"/>
</dbReference>
<dbReference type="Proteomes" id="UP001190640">
    <property type="component" value="Chromosome 3"/>
</dbReference>
<organism evidence="1 2">
    <name type="scientific">Eublepharis macularius</name>
    <name type="common">Leopard gecko</name>
    <name type="synonym">Cyrtodactylus macularius</name>
    <dbReference type="NCBI Taxonomy" id="481883"/>
    <lineage>
        <taxon>Eukaryota</taxon>
        <taxon>Metazoa</taxon>
        <taxon>Chordata</taxon>
        <taxon>Craniata</taxon>
        <taxon>Vertebrata</taxon>
        <taxon>Euteleostomi</taxon>
        <taxon>Lepidosauria</taxon>
        <taxon>Squamata</taxon>
        <taxon>Bifurcata</taxon>
        <taxon>Gekkota</taxon>
        <taxon>Eublepharidae</taxon>
        <taxon>Eublepharinae</taxon>
        <taxon>Eublepharis</taxon>
    </lineage>
</organism>
<name>A0AA97KV20_EUBMA</name>